<dbReference type="AlphaFoldDB" id="A0A6F8YW97"/>
<reference evidence="2 3" key="1">
    <citation type="submission" date="2020-03" db="EMBL/GenBank/DDBJ databases">
        <title>Whole genome shotgun sequence of Phytohabitans suffuscus NBRC 105367.</title>
        <authorList>
            <person name="Komaki H."/>
            <person name="Tamura T."/>
        </authorList>
    </citation>
    <scope>NUCLEOTIDE SEQUENCE [LARGE SCALE GENOMIC DNA]</scope>
    <source>
        <strain evidence="2 3">NBRC 105367</strain>
    </source>
</reference>
<proteinExistence type="predicted"/>
<feature type="compositionally biased region" description="Basic and acidic residues" evidence="1">
    <location>
        <begin position="33"/>
        <end position="43"/>
    </location>
</feature>
<keyword evidence="3" id="KW-1185">Reference proteome</keyword>
<feature type="region of interest" description="Disordered" evidence="1">
    <location>
        <begin position="1"/>
        <end position="48"/>
    </location>
</feature>
<accession>A0A6F8YW97</accession>
<organism evidence="2 3">
    <name type="scientific">Phytohabitans suffuscus</name>
    <dbReference type="NCBI Taxonomy" id="624315"/>
    <lineage>
        <taxon>Bacteria</taxon>
        <taxon>Bacillati</taxon>
        <taxon>Actinomycetota</taxon>
        <taxon>Actinomycetes</taxon>
        <taxon>Micromonosporales</taxon>
        <taxon>Micromonosporaceae</taxon>
    </lineage>
</organism>
<dbReference type="EMBL" id="AP022871">
    <property type="protein sequence ID" value="BCB90208.1"/>
    <property type="molecule type" value="Genomic_DNA"/>
</dbReference>
<evidence type="ECO:0000313" key="2">
    <source>
        <dbReference type="EMBL" id="BCB90208.1"/>
    </source>
</evidence>
<gene>
    <name evidence="2" type="ORF">Psuf_075210</name>
</gene>
<evidence type="ECO:0000313" key="3">
    <source>
        <dbReference type="Proteomes" id="UP000503011"/>
    </source>
</evidence>
<name>A0A6F8YW97_9ACTN</name>
<evidence type="ECO:0000256" key="1">
    <source>
        <dbReference type="SAM" id="MobiDB-lite"/>
    </source>
</evidence>
<reference evidence="2 3" key="2">
    <citation type="submission" date="2020-03" db="EMBL/GenBank/DDBJ databases">
        <authorList>
            <person name="Ichikawa N."/>
            <person name="Kimura A."/>
            <person name="Kitahashi Y."/>
            <person name="Uohara A."/>
        </authorList>
    </citation>
    <scope>NUCLEOTIDE SEQUENCE [LARGE SCALE GENOMIC DNA]</scope>
    <source>
        <strain evidence="2 3">NBRC 105367</strain>
    </source>
</reference>
<dbReference type="Proteomes" id="UP000503011">
    <property type="component" value="Chromosome"/>
</dbReference>
<protein>
    <submittedName>
        <fullName evidence="2">Uncharacterized protein</fullName>
    </submittedName>
</protein>
<sequence>MQRRAGARPGHEQDAECAFELGPGPGQAGVRVVGRDAEHRADVRGGQAVPQRQLDHLAVAVAEAGRGGVDQLARLGRPQSRTEVRGVGARVVKLGGRLPPPVADLAQALVAGDRVQPGQQPLRLAQLTGPPPGDHERVLHGVGGPVGVVQDRTAVRVQPGCVAAVGAVETARVAGDHRRHQRAVVHLRHGSHPSHPGCPALRS</sequence>
<dbReference type="KEGG" id="psuu:Psuf_075210"/>